<accession>A0ABT3TBH8</accession>
<feature type="domain" description="Multidrug resistance protein MdtA-like C-terminal permuted SH3" evidence="7">
    <location>
        <begin position="297"/>
        <end position="356"/>
    </location>
</feature>
<comment type="subcellular location">
    <subcellularLocation>
        <location evidence="1">Cell inner membrane</location>
        <topology evidence="1">Lipid-anchor</topology>
    </subcellularLocation>
</comment>
<protein>
    <submittedName>
        <fullName evidence="8">Efflux RND transporter periplasmic adaptor subunit</fullName>
    </submittedName>
</protein>
<dbReference type="InterPro" id="IPR058624">
    <property type="entry name" value="MdtA-like_HH"/>
</dbReference>
<sequence length="375" mass="40987">MRPFRFCLLSLLLWISACGQELPLPQMVEVVVDEAVLEPYQPKTSFVGRLHAREDVMIQARVDGYMTSRAFREGQMVAAGDLLYEIDPAEYEAQMARAKADLAKANAAQAVANLNYNRGRELLPKGAISASEMDKLNAQKLEADASIAGAQAQLKTAEVNLGFTRILAPISGRIGRSVHSPGDLIGPTSGTLTTLVSIDPIQALFQISENVLVMAMSNRLGATKNLHTMDTSDLEVSLELTNRVFYPHVGRIDYFANRISEETGTLEARAIIPNPGGLLVPGQYVRVILEQTNLVEAIFIPQAAVQVDQQGSFALAVDADSMVRRRNVALGERIDEKVVVKEGVDEGEQIIVRGLQQVRPGLRVKSRSLALKNQE</sequence>
<dbReference type="RefSeq" id="WP_279243545.1">
    <property type="nucleotide sequence ID" value="NZ_SHNN01000001.1"/>
</dbReference>
<keyword evidence="3" id="KW-0732">Signal</keyword>
<dbReference type="Pfam" id="PF25944">
    <property type="entry name" value="Beta-barrel_RND"/>
    <property type="match status" value="1"/>
</dbReference>
<evidence type="ECO:0000313" key="9">
    <source>
        <dbReference type="Proteomes" id="UP001143362"/>
    </source>
</evidence>
<dbReference type="Gene3D" id="2.40.420.20">
    <property type="match status" value="1"/>
</dbReference>
<dbReference type="InterPro" id="IPR058626">
    <property type="entry name" value="MdtA-like_b-barrel"/>
</dbReference>
<evidence type="ECO:0000313" key="8">
    <source>
        <dbReference type="EMBL" id="MCX2979545.1"/>
    </source>
</evidence>
<dbReference type="EMBL" id="SHNN01000001">
    <property type="protein sequence ID" value="MCX2979545.1"/>
    <property type="molecule type" value="Genomic_DNA"/>
</dbReference>
<dbReference type="PROSITE" id="PS51257">
    <property type="entry name" value="PROKAR_LIPOPROTEIN"/>
    <property type="match status" value="1"/>
</dbReference>
<comment type="caution">
    <text evidence="8">The sequence shown here is derived from an EMBL/GenBank/DDBJ whole genome shotgun (WGS) entry which is preliminary data.</text>
</comment>
<evidence type="ECO:0000259" key="4">
    <source>
        <dbReference type="Pfam" id="PF25876"/>
    </source>
</evidence>
<dbReference type="SUPFAM" id="SSF111369">
    <property type="entry name" value="HlyD-like secretion proteins"/>
    <property type="match status" value="1"/>
</dbReference>
<evidence type="ECO:0000259" key="5">
    <source>
        <dbReference type="Pfam" id="PF25917"/>
    </source>
</evidence>
<evidence type="ECO:0000256" key="3">
    <source>
        <dbReference type="SAM" id="SignalP"/>
    </source>
</evidence>
<comment type="similarity">
    <text evidence="2">Belongs to the membrane fusion protein (MFP) (TC 8.A.1) family.</text>
</comment>
<dbReference type="Gene3D" id="2.40.50.100">
    <property type="match status" value="1"/>
</dbReference>
<keyword evidence="9" id="KW-1185">Reference proteome</keyword>
<name>A0ABT3TBH8_9GAMM</name>
<feature type="domain" description="Multidrug resistance protein MdtA-like beta-barrel" evidence="6">
    <location>
        <begin position="200"/>
        <end position="291"/>
    </location>
</feature>
<dbReference type="Gene3D" id="1.10.287.470">
    <property type="entry name" value="Helix hairpin bin"/>
    <property type="match status" value="1"/>
</dbReference>
<feature type="domain" description="Multidrug resistance protein MdtA-like barrel-sandwich hybrid" evidence="5">
    <location>
        <begin position="55"/>
        <end position="191"/>
    </location>
</feature>
<dbReference type="Pfam" id="PF25967">
    <property type="entry name" value="RND-MFP_C"/>
    <property type="match status" value="1"/>
</dbReference>
<feature type="chain" id="PRO_5046663999" evidence="3">
    <location>
        <begin position="20"/>
        <end position="375"/>
    </location>
</feature>
<evidence type="ECO:0000256" key="2">
    <source>
        <dbReference type="ARBA" id="ARBA00009477"/>
    </source>
</evidence>
<feature type="domain" description="Multidrug resistance protein MdtA-like alpha-helical hairpin" evidence="4">
    <location>
        <begin position="95"/>
        <end position="164"/>
    </location>
</feature>
<dbReference type="Pfam" id="PF25876">
    <property type="entry name" value="HH_MFP_RND"/>
    <property type="match status" value="1"/>
</dbReference>
<evidence type="ECO:0000256" key="1">
    <source>
        <dbReference type="ARBA" id="ARBA00004519"/>
    </source>
</evidence>
<dbReference type="InterPro" id="IPR006143">
    <property type="entry name" value="RND_pump_MFP"/>
</dbReference>
<reference evidence="8" key="1">
    <citation type="submission" date="2019-02" db="EMBL/GenBank/DDBJ databases">
        <authorList>
            <person name="Li S.-H."/>
        </authorList>
    </citation>
    <scope>NUCLEOTIDE SEQUENCE</scope>
    <source>
        <strain evidence="8">IMCC14734</strain>
    </source>
</reference>
<proteinExistence type="inferred from homology"/>
<dbReference type="NCBIfam" id="TIGR01730">
    <property type="entry name" value="RND_mfp"/>
    <property type="match status" value="1"/>
</dbReference>
<dbReference type="Proteomes" id="UP001143362">
    <property type="component" value="Unassembled WGS sequence"/>
</dbReference>
<dbReference type="Pfam" id="PF25917">
    <property type="entry name" value="BSH_RND"/>
    <property type="match status" value="1"/>
</dbReference>
<dbReference type="PANTHER" id="PTHR30158">
    <property type="entry name" value="ACRA/E-RELATED COMPONENT OF DRUG EFFLUX TRANSPORTER"/>
    <property type="match status" value="1"/>
</dbReference>
<evidence type="ECO:0000259" key="7">
    <source>
        <dbReference type="Pfam" id="PF25967"/>
    </source>
</evidence>
<evidence type="ECO:0000259" key="6">
    <source>
        <dbReference type="Pfam" id="PF25944"/>
    </source>
</evidence>
<feature type="signal peptide" evidence="3">
    <location>
        <begin position="1"/>
        <end position="19"/>
    </location>
</feature>
<dbReference type="InterPro" id="IPR058627">
    <property type="entry name" value="MdtA-like_C"/>
</dbReference>
<dbReference type="InterPro" id="IPR058625">
    <property type="entry name" value="MdtA-like_BSH"/>
</dbReference>
<gene>
    <name evidence="8" type="ORF">EYC98_01570</name>
</gene>
<organism evidence="8 9">
    <name type="scientific">Candidatus Litorirhabdus singularis</name>
    <dbReference type="NCBI Taxonomy" id="2518993"/>
    <lineage>
        <taxon>Bacteria</taxon>
        <taxon>Pseudomonadati</taxon>
        <taxon>Pseudomonadota</taxon>
        <taxon>Gammaproteobacteria</taxon>
        <taxon>Cellvibrionales</taxon>
        <taxon>Halieaceae</taxon>
        <taxon>Candidatus Litorirhabdus</taxon>
    </lineage>
</organism>
<dbReference type="Gene3D" id="2.40.30.170">
    <property type="match status" value="1"/>
</dbReference>